<dbReference type="RefSeq" id="WP_229732350.1">
    <property type="nucleotide sequence ID" value="NZ_BMOO01000004.1"/>
</dbReference>
<feature type="region of interest" description="Disordered" evidence="1">
    <location>
        <begin position="214"/>
        <end position="249"/>
    </location>
</feature>
<evidence type="ECO:0000313" key="2">
    <source>
        <dbReference type="EMBL" id="GGM68690.1"/>
    </source>
</evidence>
<protein>
    <recommendedName>
        <fullName evidence="5">DNA-directed RNA polymerase subunit epsilon</fullName>
    </recommendedName>
</protein>
<dbReference type="EMBL" id="BMOO01000004">
    <property type="protein sequence ID" value="GGM68690.1"/>
    <property type="molecule type" value="Genomic_DNA"/>
</dbReference>
<name>A0A830G031_9EURY</name>
<evidence type="ECO:0008006" key="5">
    <source>
        <dbReference type="Google" id="ProtNLM"/>
    </source>
</evidence>
<proteinExistence type="predicted"/>
<reference evidence="2" key="2">
    <citation type="submission" date="2020-09" db="EMBL/GenBank/DDBJ databases">
        <authorList>
            <person name="Sun Q."/>
            <person name="Ohkuma M."/>
        </authorList>
    </citation>
    <scope>NUCLEOTIDE SEQUENCE</scope>
    <source>
        <strain evidence="2">JCM 16108</strain>
    </source>
</reference>
<reference evidence="2" key="1">
    <citation type="journal article" date="2014" name="Int. J. Syst. Evol. Microbiol.">
        <title>Complete genome sequence of Corynebacterium casei LMG S-19264T (=DSM 44701T), isolated from a smear-ripened cheese.</title>
        <authorList>
            <consortium name="US DOE Joint Genome Institute (JGI-PGF)"/>
            <person name="Walter F."/>
            <person name="Albersmeier A."/>
            <person name="Kalinowski J."/>
            <person name="Ruckert C."/>
        </authorList>
    </citation>
    <scope>NUCLEOTIDE SEQUENCE</scope>
    <source>
        <strain evidence="2">JCM 16108</strain>
    </source>
</reference>
<feature type="region of interest" description="Disordered" evidence="1">
    <location>
        <begin position="1"/>
        <end position="85"/>
    </location>
</feature>
<dbReference type="AlphaFoldDB" id="A0A830G031"/>
<comment type="caution">
    <text evidence="2">The sequence shown here is derived from an EMBL/GenBank/DDBJ whole genome shotgun (WGS) entry which is preliminary data.</text>
</comment>
<sequence>MTDAATSAPEFEVVDEEQFSQRPGDGALARAAHRRDTTVGRWGPTSPSATQIGRARSPDADVSESLRRLHEERHPATEGHGARQHRLEKLRITHALCNDLDVTPWQRDRALGVMVDLDLTAFGSQRAIEKVALVTIRHVVDDERERYLGLQDQAWLAEQPPERLESLYEQFTSLTDDPRFEALAEKHGLSITSLNRLRRVLRAQLDEQDLHGAVYGRNPYRDPNLPSADLDADDGGDADADDGGDTDTA</sequence>
<dbReference type="Proteomes" id="UP000765891">
    <property type="component" value="Unassembled WGS sequence"/>
</dbReference>
<evidence type="ECO:0000256" key="1">
    <source>
        <dbReference type="SAM" id="MobiDB-lite"/>
    </source>
</evidence>
<organism evidence="2 4">
    <name type="scientific">Halarchaeum rubridurum</name>
    <dbReference type="NCBI Taxonomy" id="489911"/>
    <lineage>
        <taxon>Archaea</taxon>
        <taxon>Methanobacteriati</taxon>
        <taxon>Methanobacteriota</taxon>
        <taxon>Stenosarchaea group</taxon>
        <taxon>Halobacteria</taxon>
        <taxon>Halobacteriales</taxon>
        <taxon>Halobacteriaceae</taxon>
    </lineage>
</organism>
<accession>A0A830G031</accession>
<feature type="compositionally biased region" description="Acidic residues" evidence="1">
    <location>
        <begin position="230"/>
        <end position="249"/>
    </location>
</feature>
<evidence type="ECO:0000313" key="4">
    <source>
        <dbReference type="Proteomes" id="UP000614609"/>
    </source>
</evidence>
<reference evidence="3" key="3">
    <citation type="submission" date="2021-03" db="EMBL/GenBank/DDBJ databases">
        <title>Genomic Encyclopedia of Type Strains, Phase IV (KMG-IV): sequencing the most valuable type-strain genomes for metagenomic binning, comparative biology and taxonomic classification.</title>
        <authorList>
            <person name="Goeker M."/>
        </authorList>
    </citation>
    <scope>NUCLEOTIDE SEQUENCE</scope>
    <source>
        <strain evidence="3">DSM 22443</strain>
    </source>
</reference>
<keyword evidence="4" id="KW-1185">Reference proteome</keyword>
<dbReference type="Proteomes" id="UP000614609">
    <property type="component" value="Unassembled WGS sequence"/>
</dbReference>
<gene>
    <name evidence="2" type="ORF">GCM10009017_18630</name>
    <name evidence="3" type="ORF">J2752_002044</name>
</gene>
<evidence type="ECO:0000313" key="3">
    <source>
        <dbReference type="EMBL" id="MBP1955132.1"/>
    </source>
</evidence>
<feature type="compositionally biased region" description="Basic and acidic residues" evidence="1">
    <location>
        <begin position="56"/>
        <end position="85"/>
    </location>
</feature>
<dbReference type="EMBL" id="JAGGKO010000003">
    <property type="protein sequence ID" value="MBP1955132.1"/>
    <property type="molecule type" value="Genomic_DNA"/>
</dbReference>